<dbReference type="SMART" id="SM01114">
    <property type="entry name" value="CXC"/>
    <property type="match status" value="2"/>
</dbReference>
<dbReference type="EMBL" id="CP151503">
    <property type="protein sequence ID" value="WZN60451.1"/>
    <property type="molecule type" value="Genomic_DNA"/>
</dbReference>
<dbReference type="InterPro" id="IPR005172">
    <property type="entry name" value="CRC"/>
</dbReference>
<accession>A0AAX4P3T7</accession>
<dbReference type="GO" id="GO:0005634">
    <property type="term" value="C:nucleus"/>
    <property type="evidence" value="ECO:0007669"/>
    <property type="project" value="UniProtKB-SubCell"/>
</dbReference>
<protein>
    <submittedName>
        <fullName evidence="6">CRC domain-containing protein</fullName>
    </submittedName>
</protein>
<reference evidence="6 7" key="1">
    <citation type="submission" date="2024-03" db="EMBL/GenBank/DDBJ databases">
        <title>Complete genome sequence of the green alga Chloropicon roscoffensis RCC1871.</title>
        <authorList>
            <person name="Lemieux C."/>
            <person name="Pombert J.-F."/>
            <person name="Otis C."/>
            <person name="Turmel M."/>
        </authorList>
    </citation>
    <scope>NUCLEOTIDE SEQUENCE [LARGE SCALE GENOMIC DNA]</scope>
    <source>
        <strain evidence="6 7">RCC1871</strain>
    </source>
</reference>
<keyword evidence="3" id="KW-0539">Nucleus</keyword>
<feature type="compositionally biased region" description="Basic and acidic residues" evidence="4">
    <location>
        <begin position="100"/>
        <end position="113"/>
    </location>
</feature>
<feature type="region of interest" description="Disordered" evidence="4">
    <location>
        <begin position="69"/>
        <end position="160"/>
    </location>
</feature>
<dbReference type="PANTHER" id="PTHR12446">
    <property type="entry name" value="TESMIN/TSO1-RELATED"/>
    <property type="match status" value="1"/>
</dbReference>
<dbReference type="InterPro" id="IPR028307">
    <property type="entry name" value="Lin-54_fam"/>
</dbReference>
<feature type="domain" description="CRC" evidence="5">
    <location>
        <begin position="331"/>
        <end position="467"/>
    </location>
</feature>
<evidence type="ECO:0000259" key="5">
    <source>
        <dbReference type="PROSITE" id="PS51634"/>
    </source>
</evidence>
<dbReference type="PROSITE" id="PS51634">
    <property type="entry name" value="CRC"/>
    <property type="match status" value="1"/>
</dbReference>
<sequence>MTGLNPLLRKETPWSSMLLSKNFGETRRDAEPPTALADVAEEAQRKQNGANNAVSMARWVQSVIPEAHVSLEPPKAATSATERDSGNSSSQTDQAVALGLDERKRGRDADHAAPEGGAGFKHARKNSPFQRWSPGRRPPPRRPKPALEQASSAPPLRSLPDPIALRIREPEAPLASPPQLPAVAGASRKPEAFSVKAEPDGDNRVYFHDTGGRVTQGLAQQLACQQYAVAVERRNSSALSVSGQVVTAAAANLSRKTTSHGLHLPIQQGYVISPPPQPSPGAEGALHSVSQLQRLIFQQQQQQQHNRHLAGGEGVLPGVPAHASGGSNRSGGTRCHCKRTKCLKLYCPCFAGGQFCGPKCNCHDCYNDVQFTNMVDKARAKAKQKTPDAFQPKVREAKSVRIYQASHGQDFAGLAQSQLYASKPLMQHARGCKCVKTKCLKRYCECFAAGVLCGTKCSCSNCENNEESVKRQSLDQGAGL</sequence>
<dbReference type="GO" id="GO:0006355">
    <property type="term" value="P:regulation of DNA-templated transcription"/>
    <property type="evidence" value="ECO:0007669"/>
    <property type="project" value="TreeGrafter"/>
</dbReference>
<comment type="subcellular location">
    <subcellularLocation>
        <location evidence="1">Nucleus</location>
    </subcellularLocation>
</comment>
<dbReference type="Proteomes" id="UP001472866">
    <property type="component" value="Chromosome 03"/>
</dbReference>
<evidence type="ECO:0000256" key="1">
    <source>
        <dbReference type="ARBA" id="ARBA00004123"/>
    </source>
</evidence>
<keyword evidence="7" id="KW-1185">Reference proteome</keyword>
<dbReference type="AlphaFoldDB" id="A0AAX4P3T7"/>
<organism evidence="6 7">
    <name type="scientific">Chloropicon roscoffensis</name>
    <dbReference type="NCBI Taxonomy" id="1461544"/>
    <lineage>
        <taxon>Eukaryota</taxon>
        <taxon>Viridiplantae</taxon>
        <taxon>Chlorophyta</taxon>
        <taxon>Chloropicophyceae</taxon>
        <taxon>Chloropicales</taxon>
        <taxon>Chloropicaceae</taxon>
        <taxon>Chloropicon</taxon>
    </lineage>
</organism>
<proteinExistence type="inferred from homology"/>
<evidence type="ECO:0000256" key="4">
    <source>
        <dbReference type="SAM" id="MobiDB-lite"/>
    </source>
</evidence>
<gene>
    <name evidence="6" type="ORF">HKI87_03g19800</name>
</gene>
<name>A0AAX4P3T7_9CHLO</name>
<evidence type="ECO:0000256" key="2">
    <source>
        <dbReference type="ARBA" id="ARBA00007267"/>
    </source>
</evidence>
<dbReference type="InterPro" id="IPR033467">
    <property type="entry name" value="Tesmin/TSO1-like_CXC"/>
</dbReference>
<evidence type="ECO:0000313" key="7">
    <source>
        <dbReference type="Proteomes" id="UP001472866"/>
    </source>
</evidence>
<evidence type="ECO:0000256" key="3">
    <source>
        <dbReference type="ARBA" id="ARBA00023242"/>
    </source>
</evidence>
<dbReference type="PANTHER" id="PTHR12446:SF34">
    <property type="entry name" value="PROTEIN LIN-54 HOMOLOG"/>
    <property type="match status" value="1"/>
</dbReference>
<comment type="similarity">
    <text evidence="2">Belongs to the lin-54 family.</text>
</comment>
<dbReference type="Pfam" id="PF03638">
    <property type="entry name" value="TCR"/>
    <property type="match status" value="2"/>
</dbReference>
<evidence type="ECO:0000313" key="6">
    <source>
        <dbReference type="EMBL" id="WZN60451.1"/>
    </source>
</evidence>